<evidence type="ECO:0000256" key="4">
    <source>
        <dbReference type="ARBA" id="ARBA00022723"/>
    </source>
</evidence>
<gene>
    <name evidence="11" type="ORF">FA13DRAFT_1706975</name>
</gene>
<evidence type="ECO:0000256" key="7">
    <source>
        <dbReference type="ARBA" id="ARBA00023211"/>
    </source>
</evidence>
<accession>A0A4Y7TP56</accession>
<dbReference type="InterPro" id="IPR049132">
    <property type="entry name" value="FAN1-like_euk"/>
</dbReference>
<dbReference type="OrthoDB" id="76364at2759"/>
<dbReference type="GO" id="GO:0017108">
    <property type="term" value="F:5'-flap endonuclease activity"/>
    <property type="evidence" value="ECO:0007669"/>
    <property type="project" value="TreeGrafter"/>
</dbReference>
<comment type="catalytic activity">
    <reaction evidence="1 8">
        <text>Hydrolytically removes 5'-nucleotides successively from the 3'-hydroxy termini of 3'-hydroxy-terminated oligonucleotides.</text>
        <dbReference type="EC" id="3.1.4.1"/>
    </reaction>
</comment>
<dbReference type="Pfam" id="PF21170">
    <property type="entry name" value="FAN1_TPR"/>
    <property type="match status" value="1"/>
</dbReference>
<evidence type="ECO:0000256" key="1">
    <source>
        <dbReference type="ARBA" id="ARBA00000983"/>
    </source>
</evidence>
<comment type="function">
    <text evidence="8">Nuclease required for the repair of DNA interstrand cross-links (ICL). Acts as a 5'-3' exonuclease that anchors at a cut end of DNA and cleaves DNA successively at every third nucleotide, allowing to excise an ICL from one strand through flanking incisions.</text>
</comment>
<keyword evidence="8" id="KW-0227">DNA damage</keyword>
<dbReference type="GO" id="GO:0070336">
    <property type="term" value="F:flap-structured DNA binding"/>
    <property type="evidence" value="ECO:0007669"/>
    <property type="project" value="TreeGrafter"/>
</dbReference>
<comment type="similarity">
    <text evidence="2 8">Belongs to the FAN1 family.</text>
</comment>
<keyword evidence="3 8" id="KW-0540">Nuclease</keyword>
<keyword evidence="8" id="KW-0539">Nucleus</keyword>
<dbReference type="GO" id="GO:0004528">
    <property type="term" value="F:phosphodiesterase I activity"/>
    <property type="evidence" value="ECO:0007669"/>
    <property type="project" value="UniProtKB-EC"/>
</dbReference>
<evidence type="ECO:0000256" key="5">
    <source>
        <dbReference type="ARBA" id="ARBA00022801"/>
    </source>
</evidence>
<name>A0A4Y7TP56_COPMI</name>
<organism evidence="11 12">
    <name type="scientific">Coprinellus micaceus</name>
    <name type="common">Glistening ink-cap mushroom</name>
    <name type="synonym">Coprinus micaceus</name>
    <dbReference type="NCBI Taxonomy" id="71717"/>
    <lineage>
        <taxon>Eukaryota</taxon>
        <taxon>Fungi</taxon>
        <taxon>Dikarya</taxon>
        <taxon>Basidiomycota</taxon>
        <taxon>Agaricomycotina</taxon>
        <taxon>Agaricomycetes</taxon>
        <taxon>Agaricomycetidae</taxon>
        <taxon>Agaricales</taxon>
        <taxon>Agaricineae</taxon>
        <taxon>Psathyrellaceae</taxon>
        <taxon>Coprinellus</taxon>
    </lineage>
</organism>
<evidence type="ECO:0000259" key="10">
    <source>
        <dbReference type="SMART" id="SM00990"/>
    </source>
</evidence>
<dbReference type="InterPro" id="IPR033315">
    <property type="entry name" value="Fan1-like"/>
</dbReference>
<dbReference type="CDD" id="cd22326">
    <property type="entry name" value="FAN1-like"/>
    <property type="match status" value="1"/>
</dbReference>
<evidence type="ECO:0000313" key="11">
    <source>
        <dbReference type="EMBL" id="TEB35751.1"/>
    </source>
</evidence>
<dbReference type="Proteomes" id="UP000298030">
    <property type="component" value="Unassembled WGS sequence"/>
</dbReference>
<dbReference type="InterPro" id="IPR011856">
    <property type="entry name" value="tRNA_endonuc-like_dom_sf"/>
</dbReference>
<dbReference type="InterPro" id="IPR014883">
    <property type="entry name" value="VRR_NUC"/>
</dbReference>
<reference evidence="11 12" key="1">
    <citation type="journal article" date="2019" name="Nat. Ecol. Evol.">
        <title>Megaphylogeny resolves global patterns of mushroom evolution.</title>
        <authorList>
            <person name="Varga T."/>
            <person name="Krizsan K."/>
            <person name="Foldi C."/>
            <person name="Dima B."/>
            <person name="Sanchez-Garcia M."/>
            <person name="Sanchez-Ramirez S."/>
            <person name="Szollosi G.J."/>
            <person name="Szarkandi J.G."/>
            <person name="Papp V."/>
            <person name="Albert L."/>
            <person name="Andreopoulos W."/>
            <person name="Angelini C."/>
            <person name="Antonin V."/>
            <person name="Barry K.W."/>
            <person name="Bougher N.L."/>
            <person name="Buchanan P."/>
            <person name="Buyck B."/>
            <person name="Bense V."/>
            <person name="Catcheside P."/>
            <person name="Chovatia M."/>
            <person name="Cooper J."/>
            <person name="Damon W."/>
            <person name="Desjardin D."/>
            <person name="Finy P."/>
            <person name="Geml J."/>
            <person name="Haridas S."/>
            <person name="Hughes K."/>
            <person name="Justo A."/>
            <person name="Karasinski D."/>
            <person name="Kautmanova I."/>
            <person name="Kiss B."/>
            <person name="Kocsube S."/>
            <person name="Kotiranta H."/>
            <person name="LaButti K.M."/>
            <person name="Lechner B.E."/>
            <person name="Liimatainen K."/>
            <person name="Lipzen A."/>
            <person name="Lukacs Z."/>
            <person name="Mihaltcheva S."/>
            <person name="Morgado L.N."/>
            <person name="Niskanen T."/>
            <person name="Noordeloos M.E."/>
            <person name="Ohm R.A."/>
            <person name="Ortiz-Santana B."/>
            <person name="Ovrebo C."/>
            <person name="Racz N."/>
            <person name="Riley R."/>
            <person name="Savchenko A."/>
            <person name="Shiryaev A."/>
            <person name="Soop K."/>
            <person name="Spirin V."/>
            <person name="Szebenyi C."/>
            <person name="Tomsovsky M."/>
            <person name="Tulloss R.E."/>
            <person name="Uehling J."/>
            <person name="Grigoriev I.V."/>
            <person name="Vagvolgyi C."/>
            <person name="Papp T."/>
            <person name="Martin F.M."/>
            <person name="Miettinen O."/>
            <person name="Hibbett D.S."/>
            <person name="Nagy L.G."/>
        </authorList>
    </citation>
    <scope>NUCLEOTIDE SEQUENCE [LARGE SCALE GENOMIC DNA]</scope>
    <source>
        <strain evidence="11 12">FP101781</strain>
    </source>
</reference>
<evidence type="ECO:0000256" key="2">
    <source>
        <dbReference type="ARBA" id="ARBA00005533"/>
    </source>
</evidence>
<comment type="subcellular location">
    <subcellularLocation>
        <location evidence="8">Nucleus</location>
    </subcellularLocation>
</comment>
<dbReference type="GO" id="GO:0036297">
    <property type="term" value="P:interstrand cross-link repair"/>
    <property type="evidence" value="ECO:0007669"/>
    <property type="project" value="InterPro"/>
</dbReference>
<keyword evidence="5 8" id="KW-0378">Hydrolase</keyword>
<dbReference type="InterPro" id="IPR049126">
    <property type="entry name" value="FAN1-like_TPR"/>
</dbReference>
<dbReference type="EMBL" id="QPFP01000007">
    <property type="protein sequence ID" value="TEB35751.1"/>
    <property type="molecule type" value="Genomic_DNA"/>
</dbReference>
<evidence type="ECO:0000256" key="9">
    <source>
        <dbReference type="SAM" id="MobiDB-lite"/>
    </source>
</evidence>
<feature type="domain" description="VRR-NUC" evidence="10">
    <location>
        <begin position="740"/>
        <end position="855"/>
    </location>
</feature>
<dbReference type="AlphaFoldDB" id="A0A4Y7TP56"/>
<keyword evidence="6 8" id="KW-0460">Magnesium</keyword>
<keyword evidence="12" id="KW-1185">Reference proteome</keyword>
<comment type="cofactor">
    <cofactor evidence="8">
        <name>Mg(2+)</name>
        <dbReference type="ChEBI" id="CHEBI:18420"/>
    </cofactor>
    <cofactor evidence="8">
        <name>Mn(2+)</name>
        <dbReference type="ChEBI" id="CHEBI:29035"/>
    </cofactor>
</comment>
<dbReference type="Pfam" id="PF08774">
    <property type="entry name" value="VRR_NUC"/>
    <property type="match status" value="1"/>
</dbReference>
<feature type="region of interest" description="Disordered" evidence="9">
    <location>
        <begin position="238"/>
        <end position="257"/>
    </location>
</feature>
<dbReference type="SMART" id="SM00990">
    <property type="entry name" value="VRR_NUC"/>
    <property type="match status" value="1"/>
</dbReference>
<evidence type="ECO:0000256" key="3">
    <source>
        <dbReference type="ARBA" id="ARBA00022722"/>
    </source>
</evidence>
<proteinExistence type="inferred from homology"/>
<keyword evidence="7 8" id="KW-0464">Manganese</keyword>
<dbReference type="EC" id="3.1.4.1" evidence="8"/>
<dbReference type="PANTHER" id="PTHR15749">
    <property type="entry name" value="FANCONI-ASSOCIATED NUCLEASE 1"/>
    <property type="match status" value="1"/>
</dbReference>
<protein>
    <recommendedName>
        <fullName evidence="8">Fanconi-associated nuclease</fullName>
        <ecNumber evidence="8">3.1.4.1</ecNumber>
    </recommendedName>
</protein>
<dbReference type="Gene3D" id="3.40.1350.10">
    <property type="match status" value="1"/>
</dbReference>
<evidence type="ECO:0000256" key="6">
    <source>
        <dbReference type="ARBA" id="ARBA00022842"/>
    </source>
</evidence>
<comment type="caution">
    <text evidence="11">The sequence shown here is derived from an EMBL/GenBank/DDBJ whole genome shotgun (WGS) entry which is preliminary data.</text>
</comment>
<feature type="region of interest" description="Disordered" evidence="9">
    <location>
        <begin position="862"/>
        <end position="943"/>
    </location>
</feature>
<evidence type="ECO:0000256" key="8">
    <source>
        <dbReference type="RuleBase" id="RU365033"/>
    </source>
</evidence>
<dbReference type="GO" id="GO:0008409">
    <property type="term" value="F:5'-3' exonuclease activity"/>
    <property type="evidence" value="ECO:0007669"/>
    <property type="project" value="TreeGrafter"/>
</dbReference>
<keyword evidence="4 8" id="KW-0479">Metal-binding</keyword>
<keyword evidence="8" id="KW-0234">DNA repair</keyword>
<dbReference type="STRING" id="71717.A0A4Y7TP56"/>
<dbReference type="GO" id="GO:0046872">
    <property type="term" value="F:metal ion binding"/>
    <property type="evidence" value="ECO:0007669"/>
    <property type="project" value="UniProtKB-KW"/>
</dbReference>
<sequence length="943" mass="108442">MGDAAERRFIQRTIFGNSKVKDAEAIERELVDFENEDLGREFDPEKRRPSAYVKVFEEMIQTVWMDERHLLLDREWQPFIAFKNLSYNARYCLARMLLLSSNRWYPINNFEKWKREVGENGLKAAFEELCRPVEELASPQSTPVKKEEGVLETKLEIIDLTMDEDVKPDIGGLEVQAPVSGPSRLPEGTVPDDPFQRILQSDPNALDLEFFGEDDAVMTLEQLLDRMTVDQLKQLAKQNKVAAGSKPKGAKGKGKAPDKYQQTQLSAFFSAKPGHNAPKPPPDGLDRLRKQALGILGKCYRVNFEFYKLVRRVHIIYFRCTEHPAKLMVPALLTRFKKRTYPDYAFNRDPEIWTSRHHLLDYEKALELEALVDETLEAEVVSSAKIGRTLGKRLMRRLLESVNVKKAKVVAKCLDDWLLHNWEVHLELKRHAGRPPSLQRFECGYVYTRLLRRSLKSLQALKQYDREMVIIELLLGQTKWLRGKRWKLYERRAIIQMTHLWKMEGKRKMEVLQEAMEGIKQALEDDDTHLVARPGLVKRIRKLEKTLKVPPEEVVQCEGELREAKIVVVKARRIHHRASSLKLDDNFNVIGGKENTPALIMAFMNQGEIPELSPEEPEKQAEVSTSSPVLLTTIMPALTLNRKRPSWRRKGKSVWEGRNPSEELTVEDRALQHYQDQGFKGHHAETSVLTTIWVLMNWDIVFADVRGAFETQYQSAPLDIVDDSFYLARKEMFDQRLEEIKVGKAAEYIVRHDTKYRVRDTWAIGVSWKLELPDLVEIVECLGGHSLEKISRLFCEDYVGRSSGGPDLIVWNYEKQICKFVEVKGPGDKPSESQKLWFDSLLGAGIQVEICKIEDINDVKTQTSARKGKGKTPVSSVSRKRKQPSVNGKSDSGMEDETDYEKLDCNSDDELPQHNAKRRRKTDPCPLSCRDNHEATPPKNGGY</sequence>
<dbReference type="PANTHER" id="PTHR15749:SF4">
    <property type="entry name" value="FANCONI-ASSOCIATED NUCLEASE 1"/>
    <property type="match status" value="1"/>
</dbReference>
<evidence type="ECO:0000313" key="12">
    <source>
        <dbReference type="Proteomes" id="UP000298030"/>
    </source>
</evidence>
<dbReference type="GO" id="GO:0005634">
    <property type="term" value="C:nucleus"/>
    <property type="evidence" value="ECO:0007669"/>
    <property type="project" value="UniProtKB-SubCell"/>
</dbReference>